<comment type="caution">
    <text evidence="1">The sequence shown here is derived from an EMBL/GenBank/DDBJ whole genome shotgun (WGS) entry which is preliminary data.</text>
</comment>
<accession>A0A0W8F1S9</accession>
<name>A0A0W8F1S9_9ZZZZ</name>
<dbReference type="AlphaFoldDB" id="A0A0W8F1S9"/>
<gene>
    <name evidence="1" type="ORF">ASZ90_015548</name>
</gene>
<dbReference type="EMBL" id="LNQE01001619">
    <property type="protein sequence ID" value="KUG14785.1"/>
    <property type="molecule type" value="Genomic_DNA"/>
</dbReference>
<evidence type="ECO:0000313" key="1">
    <source>
        <dbReference type="EMBL" id="KUG14785.1"/>
    </source>
</evidence>
<proteinExistence type="predicted"/>
<sequence length="42" mass="4826">MITKKMVNSVYRSSFAIGHFSSTSPCCRYVFRCLKATEFIKS</sequence>
<reference evidence="1" key="1">
    <citation type="journal article" date="2015" name="Proc. Natl. Acad. Sci. U.S.A.">
        <title>Networks of energetic and metabolic interactions define dynamics in microbial communities.</title>
        <authorList>
            <person name="Embree M."/>
            <person name="Liu J.K."/>
            <person name="Al-Bassam M.M."/>
            <person name="Zengler K."/>
        </authorList>
    </citation>
    <scope>NUCLEOTIDE SEQUENCE</scope>
</reference>
<protein>
    <submittedName>
        <fullName evidence="1">Uncharacterized protein</fullName>
    </submittedName>
</protein>
<organism evidence="1">
    <name type="scientific">hydrocarbon metagenome</name>
    <dbReference type="NCBI Taxonomy" id="938273"/>
    <lineage>
        <taxon>unclassified sequences</taxon>
        <taxon>metagenomes</taxon>
        <taxon>ecological metagenomes</taxon>
    </lineage>
</organism>